<dbReference type="Proteomes" id="UP000808372">
    <property type="component" value="Chromosome 10"/>
</dbReference>
<dbReference type="GO" id="GO:0005923">
    <property type="term" value="C:bicellular tight junction"/>
    <property type="evidence" value="ECO:0007669"/>
    <property type="project" value="UniProtKB-SubCell"/>
</dbReference>
<dbReference type="CDD" id="cd06667">
    <property type="entry name" value="PDZ2_MUPP1-like"/>
    <property type="match status" value="1"/>
</dbReference>
<evidence type="ECO:0000256" key="4">
    <source>
        <dbReference type="ARBA" id="ARBA00022475"/>
    </source>
</evidence>
<feature type="domain" description="PDZ" evidence="10">
    <location>
        <begin position="139"/>
        <end position="226"/>
    </location>
</feature>
<dbReference type="CDD" id="cd06668">
    <property type="entry name" value="PDZ4_MUPP1-like"/>
    <property type="match status" value="1"/>
</dbReference>
<dbReference type="SUPFAM" id="SSF50156">
    <property type="entry name" value="PDZ domain-like"/>
    <property type="match status" value="11"/>
</dbReference>
<feature type="region of interest" description="Disordered" evidence="9">
    <location>
        <begin position="1391"/>
        <end position="1430"/>
    </location>
</feature>
<evidence type="ECO:0000256" key="7">
    <source>
        <dbReference type="ARBA" id="ARBA00022949"/>
    </source>
</evidence>
<sequence length="2010" mass="215191">MYENVPTVSTVERQQVLQALERLQAKMAQREEWTHSERLGVLRDALQSPLLGHILTLQHSIKQLKDQLNCMPPDTCSEFSFSRKGQLIVSASRPASSLCTSGPGSVLSNGSALSSVGLRSPDQLQRWLGAAAKGRPTEHISLPKPLSGSLGFSVVGLRPEGTGGHGVFIRQVQPGSIAHRDGRMLENDQILVINGTPLDQSVTQQQAITLLQQPGDRVELVVARNPSTATQHTPLPPPGPIIQNEQWGHVEEIELVNDGSGLGFGIVGGKATGVVVRTLVPNSVADKDGRLRTGDHILRIGETPTWGLASDQVVKVLQGCGSRVRMLIARDPSGQPSTSLPPPPPPAASPVSALPPLPEVGPKRRLSRTPNLEGYEIHEVPLMKKEGQSLGISIIGYNAFTSEDALGVFVKNVVPGSAAEQSGNIRIHDRIIAMDGVSLQGFTNQEVLEVMKQTGQTVHLTLARKMASPRPSLERSLDKVQREPSRVSLKRSAEIKARSSDLQRASSVASSVAPLLEPTETLLMSTSRTQLASAMEGVSLSELELRAKWEQALGPEYDVLVVELDPVIEDDAELQKYSKLLPIHTMRLGVELDSFDGHHYVSSVAPEGPVAKHGLLRPEDELLEVNGVQLYGKSRREAVAFLREVPPPFTLVCCRHLTEDDSDYQPDRQDEWRSPSPAVSLSELEAKLSSVLISQAYLRDNDSEQPQDHVTLQEVSDEEPEEPAPTYPSQQEEMQQGKRGEEEEEDEEGELALWSPDIQLLELEKGERGLGFSILDYQDPLDVARSVIVIRSLVPGGVAECHGGVLPGDQLVFVNDTYLDTCTLPQAVEVLKAAPSGTVYLGICKPLVMEGAEERGHGDLALRRTEGQSKGREESVSLLLTHSLLPVSKGFADGSILPEDLGQEEDEPELILDGSFPRYTSPLTPALTINPTPTLTTRSLNPTPTPTLTPSPMGEEREMAVDDEEEVGVEVEVREGQVVDSYPRKPPPSWGEWERDNGGPVPPASVHSGAQEKVEEVEEMPNPDLQPRALLDQLTLGQSVDSWVETGGDSEADSDSRNGGSELTLTDTDTDSVRLVDTERRKRRGQGGGGGHSDLPEREEGEGEETPAFSHWGPPRRVEVWQEEGESLGISIVGGHSVIKRLKNGEELKGIFIKQKTFMNELNEQVLPESPAGRTCVLKTGDKILQVSGVDLQNASHEDAVQAIKAAPSPVVFIVQSLTATPRPVSLTAPSYNKHKAKRRVMPNAAVGGAPPPMRLPPLYRPPSQLTEEQDEELEEAKERIRLRYGELCGELLCVELDKERQGLGLSLAGNRDRSCLSIFVVGISPGGPAAKNGNIRVGDELLEINNQVLYGRSHLNASAIIKSSSSKVKIILIRNEDAINQMAVPPFPTPPSVLSSTEAHPPTPPAAAAVSALAPTEKPQPPESLVLSRGPLESSISISKGQSSVGSSGSTATELISREATLKSLREGETASKKLKASEKGAESSESVPVPDAKALLEQTASLSKVSQSSSKVPMVSGVDGGLVSPHAASLPSCTGPDFEYCSKVDPATCPIVPGQEVVIEIAKGRSGLGLSIVGGKDTQLDAIVIHEVYEEGAAARDGRLWAGDQILEVNGVDLRSAAHEDAITALRQTPAKVRLTVLRDEAQYRDEENLDVFSVELQKKAGRGLGLSIVGKRNGTGVFISDVVKGGAAELDGRLMQGDQILSVDSDDMRQASQETVAAILKCARGMVLLELGRLKAASWISSRHTSQGSQMSHVIANSTIATPHPLLNSTPSTSQLLNNARKPMTESMTSSKSAGAEMGVRTVEITRGPTDALGISIAGGKGSPLGDIPIFVAMIQANGVAAKTHRLKVGDRIVSINAQSLDGLSHGDVVTMLKNAYGSIILQVIADTNISAIASQVESMSTSTSLPNSPDTQPGEPEAPKPKNISLEKGSDGLGFSIVGGFGSPHGDLPIYIKTVFSKGAAAVDGRLKRGDQILSVNGESLEGATHELAVAILKRQRGAVTLEVLS</sequence>
<evidence type="ECO:0000259" key="10">
    <source>
        <dbReference type="PROSITE" id="PS50106"/>
    </source>
</evidence>
<dbReference type="SUPFAM" id="SSF101288">
    <property type="entry name" value="L27 domain"/>
    <property type="match status" value="1"/>
</dbReference>
<feature type="domain" description="PDZ" evidence="10">
    <location>
        <begin position="1560"/>
        <end position="1643"/>
    </location>
</feature>
<dbReference type="CTD" id="10207"/>
<evidence type="ECO:0000256" key="3">
    <source>
        <dbReference type="ARBA" id="ARBA00022427"/>
    </source>
</evidence>
<dbReference type="CDD" id="cd06675">
    <property type="entry name" value="PDZ12_MUPP1-like"/>
    <property type="match status" value="1"/>
</dbReference>
<feature type="compositionally biased region" description="Basic and acidic residues" evidence="9">
    <location>
        <begin position="1071"/>
        <end position="1080"/>
    </location>
</feature>
<feature type="compositionally biased region" description="Pro residues" evidence="9">
    <location>
        <begin position="339"/>
        <end position="359"/>
    </location>
</feature>
<dbReference type="RefSeq" id="XP_038858066.1">
    <property type="nucleotide sequence ID" value="XM_039002138.1"/>
</dbReference>
<evidence type="ECO:0000256" key="8">
    <source>
        <dbReference type="ARBA" id="ARBA00023136"/>
    </source>
</evidence>
<feature type="compositionally biased region" description="Basic and acidic residues" evidence="9">
    <location>
        <begin position="472"/>
        <end position="492"/>
    </location>
</feature>
<protein>
    <submittedName>
        <fullName evidence="13 14">InaD-like protein isoform X1</fullName>
    </submittedName>
</protein>
<feature type="region of interest" description="Disordered" evidence="9">
    <location>
        <begin position="1043"/>
        <end position="1115"/>
    </location>
</feature>
<feature type="domain" description="PDZ" evidence="10">
    <location>
        <begin position="571"/>
        <end position="657"/>
    </location>
</feature>
<dbReference type="CDD" id="cd06676">
    <property type="entry name" value="PDZ13_MUPP1-like"/>
    <property type="match status" value="1"/>
</dbReference>
<proteinExistence type="predicted"/>
<feature type="domain" description="PDZ" evidence="10">
    <location>
        <begin position="760"/>
        <end position="836"/>
    </location>
</feature>
<dbReference type="InterPro" id="IPR036892">
    <property type="entry name" value="L27_dom_sf"/>
</dbReference>
<dbReference type="InterPro" id="IPR015132">
    <property type="entry name" value="L27_2"/>
</dbReference>
<evidence type="ECO:0000256" key="5">
    <source>
        <dbReference type="ARBA" id="ARBA00022553"/>
    </source>
</evidence>
<feature type="compositionally biased region" description="Low complexity" evidence="9">
    <location>
        <begin position="930"/>
        <end position="942"/>
    </location>
</feature>
<dbReference type="CDD" id="cd06671">
    <property type="entry name" value="PDZ7_MUPP1-PD6_PATJ-like"/>
    <property type="match status" value="1"/>
</dbReference>
<dbReference type="CDD" id="cd06689">
    <property type="entry name" value="PDZ1_MUPP1-like"/>
    <property type="match status" value="1"/>
</dbReference>
<dbReference type="InterPro" id="IPR051342">
    <property type="entry name" value="PDZ_scaffold"/>
</dbReference>
<feature type="domain" description="PDZ" evidence="10">
    <location>
        <begin position="252"/>
        <end position="332"/>
    </location>
</feature>
<dbReference type="KEGG" id="snh:120054640"/>
<dbReference type="CDD" id="cd06669">
    <property type="entry name" value="PDZ5_MUPP1-like"/>
    <property type="match status" value="1"/>
</dbReference>
<dbReference type="Pfam" id="PF00595">
    <property type="entry name" value="PDZ"/>
    <property type="match status" value="11"/>
</dbReference>
<evidence type="ECO:0000313" key="13">
    <source>
        <dbReference type="RefSeq" id="XP_038858065.1"/>
    </source>
</evidence>
<dbReference type="GO" id="GO:0016324">
    <property type="term" value="C:apical plasma membrane"/>
    <property type="evidence" value="ECO:0007669"/>
    <property type="project" value="UniProtKB-SubCell"/>
</dbReference>
<feature type="domain" description="PDZ" evidence="10">
    <location>
        <begin position="1927"/>
        <end position="2010"/>
    </location>
</feature>
<keyword evidence="12" id="KW-1185">Reference proteome</keyword>
<dbReference type="FunFam" id="2.30.42.10:FF:000038">
    <property type="entry name" value="Multiple PDZ domain protein isoform X1"/>
    <property type="match status" value="1"/>
</dbReference>
<feature type="region of interest" description="Disordered" evidence="9">
    <location>
        <begin position="331"/>
        <end position="372"/>
    </location>
</feature>
<feature type="compositionally biased region" description="Polar residues" evidence="9">
    <location>
        <begin position="1904"/>
        <end position="1915"/>
    </location>
</feature>
<evidence type="ECO:0000313" key="14">
    <source>
        <dbReference type="RefSeq" id="XP_038858066.1"/>
    </source>
</evidence>
<feature type="domain" description="PDZ" evidence="10">
    <location>
        <begin position="1656"/>
        <end position="1738"/>
    </location>
</feature>
<dbReference type="Gene3D" id="2.30.42.10">
    <property type="match status" value="11"/>
</dbReference>
<evidence type="ECO:0000256" key="2">
    <source>
        <dbReference type="ARBA" id="ARBA00004435"/>
    </source>
</evidence>
<feature type="domain" description="PDZ" evidence="10">
    <location>
        <begin position="379"/>
        <end position="466"/>
    </location>
</feature>
<dbReference type="RefSeq" id="XP_038858065.1">
    <property type="nucleotide sequence ID" value="XM_039002137.1"/>
</dbReference>
<feature type="domain" description="PDZ" evidence="10">
    <location>
        <begin position="1117"/>
        <end position="1219"/>
    </location>
</feature>
<gene>
    <name evidence="13 14" type="primary">patj</name>
</gene>
<feature type="region of interest" description="Disordered" evidence="9">
    <location>
        <begin position="923"/>
        <end position="954"/>
    </location>
</feature>
<dbReference type="FunFam" id="2.30.42.10:FF:000051">
    <property type="entry name" value="Multiple PDZ domain protein isoform X1"/>
    <property type="match status" value="1"/>
</dbReference>
<evidence type="ECO:0000259" key="11">
    <source>
        <dbReference type="PROSITE" id="PS51022"/>
    </source>
</evidence>
<accession>A0A8U1BJ09</accession>
<dbReference type="PROSITE" id="PS51022">
    <property type="entry name" value="L27"/>
    <property type="match status" value="1"/>
</dbReference>
<feature type="compositionally biased region" description="Basic and acidic residues" evidence="9">
    <location>
        <begin position="1461"/>
        <end position="1484"/>
    </location>
</feature>
<evidence type="ECO:0000256" key="9">
    <source>
        <dbReference type="SAM" id="MobiDB-lite"/>
    </source>
</evidence>
<feature type="region of interest" description="Disordered" evidence="9">
    <location>
        <begin position="971"/>
        <end position="1021"/>
    </location>
</feature>
<dbReference type="InterPro" id="IPR001478">
    <property type="entry name" value="PDZ"/>
</dbReference>
<evidence type="ECO:0000313" key="12">
    <source>
        <dbReference type="Proteomes" id="UP000808372"/>
    </source>
</evidence>
<evidence type="ECO:0000256" key="6">
    <source>
        <dbReference type="ARBA" id="ARBA00022737"/>
    </source>
</evidence>
<feature type="region of interest" description="Disordered" evidence="9">
    <location>
        <begin position="699"/>
        <end position="752"/>
    </location>
</feature>
<dbReference type="Pfam" id="PF09045">
    <property type="entry name" value="L27_2"/>
    <property type="match status" value="1"/>
</dbReference>
<keyword evidence="8" id="KW-0472">Membrane</keyword>
<keyword evidence="5" id="KW-0597">Phosphoprotein</keyword>
<dbReference type="InterPro" id="IPR004172">
    <property type="entry name" value="L27_dom"/>
</dbReference>
<feature type="region of interest" description="Disordered" evidence="9">
    <location>
        <begin position="466"/>
        <end position="492"/>
    </location>
</feature>
<dbReference type="PANTHER" id="PTHR19964:SF11">
    <property type="entry name" value="INAD-LIKE PROTEIN"/>
    <property type="match status" value="1"/>
</dbReference>
<dbReference type="PROSITE" id="PS50106">
    <property type="entry name" value="PDZ"/>
    <property type="match status" value="11"/>
</dbReference>
<dbReference type="GeneID" id="120054640"/>
<keyword evidence="4" id="KW-1003">Cell membrane</keyword>
<feature type="domain" description="PDZ" evidence="10">
    <location>
        <begin position="1805"/>
        <end position="1891"/>
    </location>
</feature>
<dbReference type="CDD" id="cd06673">
    <property type="entry name" value="PDZ10_MUPP1-PDZ8_PATJ-like"/>
    <property type="match status" value="1"/>
</dbReference>
<dbReference type="CDD" id="cd06674">
    <property type="entry name" value="PDZ11_MUPP1-PDZ9_PATJ-like"/>
    <property type="match status" value="1"/>
</dbReference>
<dbReference type="CDD" id="cd06672">
    <property type="entry name" value="PDZ8_MUPP1-PDZ7_PATJ-PDZ2_INAD-like"/>
    <property type="match status" value="1"/>
</dbReference>
<dbReference type="FunFam" id="2.30.42.10:FF:000058">
    <property type="entry name" value="multiple PDZ domain protein isoform X1"/>
    <property type="match status" value="1"/>
</dbReference>
<keyword evidence="6" id="KW-0677">Repeat</keyword>
<feature type="region of interest" description="Disordered" evidence="9">
    <location>
        <begin position="1461"/>
        <end position="1492"/>
    </location>
</feature>
<reference evidence="13 14" key="1">
    <citation type="submission" date="2025-04" db="UniProtKB">
        <authorList>
            <consortium name="RefSeq"/>
        </authorList>
    </citation>
    <scope>IDENTIFICATION</scope>
    <source>
        <tissue evidence="13 14">White muscle</tissue>
    </source>
</reference>
<organism evidence="12 14">
    <name type="scientific">Salvelinus namaycush</name>
    <name type="common">Lake trout</name>
    <name type="synonym">Salmo namaycush</name>
    <dbReference type="NCBI Taxonomy" id="8040"/>
    <lineage>
        <taxon>Eukaryota</taxon>
        <taxon>Metazoa</taxon>
        <taxon>Chordata</taxon>
        <taxon>Craniata</taxon>
        <taxon>Vertebrata</taxon>
        <taxon>Euteleostomi</taxon>
        <taxon>Actinopterygii</taxon>
        <taxon>Neopterygii</taxon>
        <taxon>Teleostei</taxon>
        <taxon>Protacanthopterygii</taxon>
        <taxon>Salmoniformes</taxon>
        <taxon>Salmonidae</taxon>
        <taxon>Salmoninae</taxon>
        <taxon>Salvelinus</taxon>
    </lineage>
</organism>
<dbReference type="Gene3D" id="1.20.1440.360">
    <property type="match status" value="1"/>
</dbReference>
<feature type="domain" description="L27" evidence="11">
    <location>
        <begin position="9"/>
        <end position="69"/>
    </location>
</feature>
<feature type="domain" description="PDZ" evidence="10">
    <location>
        <begin position="1294"/>
        <end position="1377"/>
    </location>
</feature>
<dbReference type="InterPro" id="IPR036034">
    <property type="entry name" value="PDZ_sf"/>
</dbReference>
<dbReference type="FunFam" id="2.30.42.10:FF:000070">
    <property type="entry name" value="Multiple PDZ domain protein"/>
    <property type="match status" value="1"/>
</dbReference>
<comment type="subcellular location">
    <subcellularLocation>
        <location evidence="1">Apical cell membrane</location>
    </subcellularLocation>
    <subcellularLocation>
        <location evidence="2">Cell junction</location>
        <location evidence="2">Tight junction</location>
    </subcellularLocation>
</comment>
<keyword evidence="7" id="KW-0965">Cell junction</keyword>
<keyword evidence="3" id="KW-0796">Tight junction</keyword>
<evidence type="ECO:0000256" key="1">
    <source>
        <dbReference type="ARBA" id="ARBA00004221"/>
    </source>
</evidence>
<dbReference type="SMART" id="SM00228">
    <property type="entry name" value="PDZ"/>
    <property type="match status" value="11"/>
</dbReference>
<feature type="region of interest" description="Disordered" evidence="9">
    <location>
        <begin position="1904"/>
        <end position="1929"/>
    </location>
</feature>
<feature type="compositionally biased region" description="Low complexity" evidence="9">
    <location>
        <begin position="1396"/>
        <end position="1417"/>
    </location>
</feature>
<name>A0A8U1BJ09_SALNM</name>
<dbReference type="CDD" id="cd06791">
    <property type="entry name" value="PDZ3_MUPP1-like"/>
    <property type="match status" value="1"/>
</dbReference>
<dbReference type="PANTHER" id="PTHR19964">
    <property type="entry name" value="MULTIPLE PDZ DOMAIN PROTEIN"/>
    <property type="match status" value="1"/>
</dbReference>